<keyword evidence="2" id="KW-1185">Reference proteome</keyword>
<feature type="non-terminal residue" evidence="1">
    <location>
        <position position="1"/>
    </location>
</feature>
<protein>
    <submittedName>
        <fullName evidence="1">Uncharacterized protein</fullName>
    </submittedName>
</protein>
<evidence type="ECO:0000313" key="2">
    <source>
        <dbReference type="Proteomes" id="UP000487929"/>
    </source>
</evidence>
<proteinExistence type="predicted"/>
<evidence type="ECO:0000313" key="1">
    <source>
        <dbReference type="EMBL" id="NAW33320.1"/>
    </source>
</evidence>
<dbReference type="RefSeq" id="WP_205743470.1">
    <property type="nucleotide sequence ID" value="NZ_WUTT01000001.1"/>
</dbReference>
<gene>
    <name evidence="1" type="ORF">GRB96_02640</name>
</gene>
<comment type="caution">
    <text evidence="1">The sequence shown here is derived from an EMBL/GenBank/DDBJ whole genome shotgun (WGS) entry which is preliminary data.</text>
</comment>
<sequence>VEQRQLLIDAPTSQINYANLRIATLEDLPENGTTLIAKRVEIAMKQRQGKELKKKNVLVEMLKEFDSWTTISDLPTGTADNAERLFKNINAAFGVES</sequence>
<reference evidence="1 2" key="1">
    <citation type="submission" date="2019-12" db="EMBL/GenBank/DDBJ databases">
        <title>Draft genome sequencing of Halomonas alimentaria DSM 15356.</title>
        <authorList>
            <person name="Pandiyan K."/>
            <person name="Kushwaha P."/>
            <person name="Gowdham M."/>
            <person name="Chakdar H."/>
            <person name="Singh A."/>
            <person name="Kumar M."/>
            <person name="Saxena A.K."/>
        </authorList>
    </citation>
    <scope>NUCLEOTIDE SEQUENCE [LARGE SCALE GENOMIC DNA]</scope>
    <source>
        <strain evidence="1 2">DSM 15356</strain>
    </source>
</reference>
<accession>A0A7X5AMU4</accession>
<name>A0A7X5AMU4_9GAMM</name>
<dbReference type="Proteomes" id="UP000487929">
    <property type="component" value="Unassembled WGS sequence"/>
</dbReference>
<organism evidence="1 2">
    <name type="scientific">Halomonas alimentaria</name>
    <dbReference type="NCBI Taxonomy" id="147248"/>
    <lineage>
        <taxon>Bacteria</taxon>
        <taxon>Pseudomonadati</taxon>
        <taxon>Pseudomonadota</taxon>
        <taxon>Gammaproteobacteria</taxon>
        <taxon>Oceanospirillales</taxon>
        <taxon>Halomonadaceae</taxon>
        <taxon>Halomonas</taxon>
    </lineage>
</organism>
<dbReference type="AlphaFoldDB" id="A0A7X5AMU4"/>
<dbReference type="EMBL" id="WUTT01000001">
    <property type="protein sequence ID" value="NAW33320.1"/>
    <property type="molecule type" value="Genomic_DNA"/>
</dbReference>